<dbReference type="Gene3D" id="3.40.50.1110">
    <property type="entry name" value="SGNH hydrolase"/>
    <property type="match status" value="1"/>
</dbReference>
<evidence type="ECO:0000313" key="4">
    <source>
        <dbReference type="EMBL" id="SLM48389.1"/>
    </source>
</evidence>
<feature type="domain" description="Sialate O-acetylesterase" evidence="3">
    <location>
        <begin position="45"/>
        <end position="249"/>
    </location>
</feature>
<feature type="signal peptide" evidence="2">
    <location>
        <begin position="1"/>
        <end position="19"/>
    </location>
</feature>
<dbReference type="AlphaFoldDB" id="A0A1W1I688"/>
<dbReference type="InterPro" id="IPR005181">
    <property type="entry name" value="SASA"/>
</dbReference>
<evidence type="ECO:0000256" key="2">
    <source>
        <dbReference type="SAM" id="SignalP"/>
    </source>
</evidence>
<keyword evidence="1" id="KW-0378">Hydrolase</keyword>
<evidence type="ECO:0000259" key="3">
    <source>
        <dbReference type="Pfam" id="PF03629"/>
    </source>
</evidence>
<keyword evidence="2" id="KW-0732">Signal</keyword>
<reference evidence="4 5" key="1">
    <citation type="submission" date="2017-03" db="EMBL/GenBank/DDBJ databases">
        <authorList>
            <person name="Afonso C.L."/>
            <person name="Miller P.J."/>
            <person name="Scott M.A."/>
            <person name="Spackman E."/>
            <person name="Goraichik I."/>
            <person name="Dimitrov K.M."/>
            <person name="Suarez D.L."/>
            <person name="Swayne D.E."/>
        </authorList>
    </citation>
    <scope>NUCLEOTIDE SEQUENCE [LARGE SCALE GENOMIC DNA]</scope>
    <source>
        <strain evidence="4">Genome sequencing of Nitrospira japonica strain NJ11</strain>
    </source>
</reference>
<feature type="chain" id="PRO_5010723470" description="Sialate O-acetylesterase domain-containing protein" evidence="2">
    <location>
        <begin position="20"/>
        <end position="275"/>
    </location>
</feature>
<organism evidence="4 5">
    <name type="scientific">Nitrospira japonica</name>
    <dbReference type="NCBI Taxonomy" id="1325564"/>
    <lineage>
        <taxon>Bacteria</taxon>
        <taxon>Pseudomonadati</taxon>
        <taxon>Nitrospirota</taxon>
        <taxon>Nitrospiria</taxon>
        <taxon>Nitrospirales</taxon>
        <taxon>Nitrospiraceae</taxon>
        <taxon>Nitrospira</taxon>
    </lineage>
</organism>
<dbReference type="PANTHER" id="PTHR31988">
    <property type="entry name" value="ESTERASE, PUTATIVE (DUF303)-RELATED"/>
    <property type="match status" value="1"/>
</dbReference>
<gene>
    <name evidence="4" type="ORF">NSJP_2217</name>
</gene>
<accession>A0A1W1I688</accession>
<dbReference type="EMBL" id="LT828648">
    <property type="protein sequence ID" value="SLM48389.1"/>
    <property type="molecule type" value="Genomic_DNA"/>
</dbReference>
<dbReference type="GO" id="GO:0016788">
    <property type="term" value="F:hydrolase activity, acting on ester bonds"/>
    <property type="evidence" value="ECO:0007669"/>
    <property type="project" value="UniProtKB-ARBA"/>
</dbReference>
<dbReference type="InterPro" id="IPR036514">
    <property type="entry name" value="SGNH_hydro_sf"/>
</dbReference>
<dbReference type="Pfam" id="PF03629">
    <property type="entry name" value="SASA"/>
    <property type="match status" value="1"/>
</dbReference>
<dbReference type="Proteomes" id="UP000192042">
    <property type="component" value="Chromosome I"/>
</dbReference>
<sequence>MRVLFFTLLLVLTHLPLMAEEVPSGPSSREEVPLSPISDRHTMVALVLGQSNAANHGESRWVSTQRVYNFYQGKLYHAEDPLLGATGDRGSVWTRLGDLLVTDGDYDAVIFVAIAVGSSAVSQWAPGGDLSSHLQATLNDTQKAGLPITHIFWHQGEADAHVTSKTVYMQQFRDMVRAIRENGITAPIMVSIATVCGGNMTVDTTIQQAQKELVDPQNGIFAGPNTDDLGEAFRFDRCHFSTKGLDEAARLWHHALRKASLSEGHEAQAHPAIMP</sequence>
<evidence type="ECO:0000256" key="1">
    <source>
        <dbReference type="ARBA" id="ARBA00022801"/>
    </source>
</evidence>
<dbReference type="STRING" id="1325564.NSJP_2217"/>
<dbReference type="KEGG" id="nja:NSJP_2217"/>
<name>A0A1W1I688_9BACT</name>
<dbReference type="InterPro" id="IPR052940">
    <property type="entry name" value="Carb_Esterase_6"/>
</dbReference>
<dbReference type="PANTHER" id="PTHR31988:SF19">
    <property type="entry name" value="9-O-ACETYL-N-ACETYLNEURAMINIC ACID DEACETYLASE-RELATED"/>
    <property type="match status" value="1"/>
</dbReference>
<evidence type="ECO:0000313" key="5">
    <source>
        <dbReference type="Proteomes" id="UP000192042"/>
    </source>
</evidence>
<proteinExistence type="predicted"/>
<dbReference type="SUPFAM" id="SSF52266">
    <property type="entry name" value="SGNH hydrolase"/>
    <property type="match status" value="1"/>
</dbReference>
<protein>
    <recommendedName>
        <fullName evidence="3">Sialate O-acetylesterase domain-containing protein</fullName>
    </recommendedName>
</protein>
<keyword evidence="5" id="KW-1185">Reference proteome</keyword>
<dbReference type="OrthoDB" id="7064501at2"/>